<evidence type="ECO:0000313" key="4">
    <source>
        <dbReference type="Proteomes" id="UP000179807"/>
    </source>
</evidence>
<accession>A0A1J4K5U1</accession>
<comment type="caution">
    <text evidence="3">The sequence shown here is derived from an EMBL/GenBank/DDBJ whole genome shotgun (WGS) entry which is preliminary data.</text>
</comment>
<feature type="compositionally biased region" description="Basic and acidic residues" evidence="2">
    <location>
        <begin position="115"/>
        <end position="130"/>
    </location>
</feature>
<keyword evidence="1" id="KW-0175">Coiled coil</keyword>
<feature type="region of interest" description="Disordered" evidence="2">
    <location>
        <begin position="386"/>
        <end position="429"/>
    </location>
</feature>
<dbReference type="PANTHER" id="PTHR47026">
    <property type="entry name" value="PIGMENTOSA GTPASE REGULATOR-LIKE PROTEIN, PUTATIVE-RELATED"/>
    <property type="match status" value="1"/>
</dbReference>
<dbReference type="RefSeq" id="XP_068359498.1">
    <property type="nucleotide sequence ID" value="XM_068492553.1"/>
</dbReference>
<feature type="compositionally biased region" description="Basic residues" evidence="2">
    <location>
        <begin position="17"/>
        <end position="26"/>
    </location>
</feature>
<sequence length="454" mass="55036">MFLSRTRQIKEPPPKPSSKKAPRIKPPKYVYKLEEDTSITQIVMSITNGLLIKQIQPELYPMIIPYLRIKREHLIQDRNLYAVKTLDKAIDDIEDYYIKEERKREQKRQRELAREAYEAQKAREEEERRKNQNRFTPQEIEANTELALSGNFDKIDPRIYKAITAELRKRHHRAVKEENYKYASSIDSASKRVTMLDNELKYGEMVNKQVKNYADKVDNLRNEFYEIKYEWKERIAEAKRQRDEDIKDLKEQIDISMKEFDLQYDMEVPLQYKKYSANYLDMRVKERNLMNSKRFEEAHEMKELADKRQAEEEKYFRDKYHADLELRRNDYIKKIQDKIYVRLENSEMSLLQMEREADREIDHIKKALKRYEMHKTEAEQFAAVINPTAPNSARRNRNTRDSQRSQRIKDLKTPRSFQEEQNHRDTFRQRRAINNLMYSKLGIPQVKKVQKREY</sequence>
<gene>
    <name evidence="3" type="ORF">TRFO_05546</name>
</gene>
<organism evidence="3 4">
    <name type="scientific">Tritrichomonas foetus</name>
    <dbReference type="NCBI Taxonomy" id="1144522"/>
    <lineage>
        <taxon>Eukaryota</taxon>
        <taxon>Metamonada</taxon>
        <taxon>Parabasalia</taxon>
        <taxon>Tritrichomonadida</taxon>
        <taxon>Tritrichomonadidae</taxon>
        <taxon>Tritrichomonas</taxon>
    </lineage>
</organism>
<keyword evidence="4" id="KW-1185">Reference proteome</keyword>
<evidence type="ECO:0000313" key="3">
    <source>
        <dbReference type="EMBL" id="OHT06362.1"/>
    </source>
</evidence>
<feature type="region of interest" description="Disordered" evidence="2">
    <location>
        <begin position="1"/>
        <end position="26"/>
    </location>
</feature>
<evidence type="ECO:0000256" key="2">
    <source>
        <dbReference type="SAM" id="MobiDB-lite"/>
    </source>
</evidence>
<dbReference type="AlphaFoldDB" id="A0A1J4K5U1"/>
<dbReference type="GeneID" id="94827257"/>
<feature type="coiled-coil region" evidence="1">
    <location>
        <begin position="203"/>
        <end position="252"/>
    </location>
</feature>
<dbReference type="PANTHER" id="PTHR47026:SF2">
    <property type="entry name" value="FLAGELLAR ASSOCIATED PROTEIN"/>
    <property type="match status" value="1"/>
</dbReference>
<evidence type="ECO:0000256" key="1">
    <source>
        <dbReference type="SAM" id="Coils"/>
    </source>
</evidence>
<reference evidence="3" key="1">
    <citation type="submission" date="2016-10" db="EMBL/GenBank/DDBJ databases">
        <authorList>
            <person name="Benchimol M."/>
            <person name="Almeida L.G."/>
            <person name="Vasconcelos A.T."/>
            <person name="Perreira-Neves A."/>
            <person name="Rosa I.A."/>
            <person name="Tasca T."/>
            <person name="Bogo M.R."/>
            <person name="de Souza W."/>
        </authorList>
    </citation>
    <scope>NUCLEOTIDE SEQUENCE [LARGE SCALE GENOMIC DNA]</scope>
    <source>
        <strain evidence="3">K</strain>
    </source>
</reference>
<dbReference type="EMBL" id="MLAK01000727">
    <property type="protein sequence ID" value="OHT06362.1"/>
    <property type="molecule type" value="Genomic_DNA"/>
</dbReference>
<feature type="compositionally biased region" description="Basic and acidic residues" evidence="2">
    <location>
        <begin position="398"/>
        <end position="428"/>
    </location>
</feature>
<protein>
    <submittedName>
        <fullName evidence="3">Uncharacterized protein</fullName>
    </submittedName>
</protein>
<feature type="region of interest" description="Disordered" evidence="2">
    <location>
        <begin position="115"/>
        <end position="138"/>
    </location>
</feature>
<name>A0A1J4K5U1_9EUKA</name>
<proteinExistence type="predicted"/>
<dbReference type="Proteomes" id="UP000179807">
    <property type="component" value="Unassembled WGS sequence"/>
</dbReference>
<dbReference type="VEuPathDB" id="TrichDB:TRFO_05546"/>